<evidence type="ECO:0000313" key="4">
    <source>
        <dbReference type="Proteomes" id="UP001153069"/>
    </source>
</evidence>
<evidence type="ECO:0000256" key="1">
    <source>
        <dbReference type="PROSITE-ProRule" id="PRU00023"/>
    </source>
</evidence>
<dbReference type="AlphaFoldDB" id="A0A9N8HW93"/>
<comment type="caution">
    <text evidence="3">The sequence shown here is derived from an EMBL/GenBank/DDBJ whole genome shotgun (WGS) entry which is preliminary data.</text>
</comment>
<proteinExistence type="predicted"/>
<dbReference type="Proteomes" id="UP001153069">
    <property type="component" value="Unassembled WGS sequence"/>
</dbReference>
<organism evidence="3 4">
    <name type="scientific">Seminavis robusta</name>
    <dbReference type="NCBI Taxonomy" id="568900"/>
    <lineage>
        <taxon>Eukaryota</taxon>
        <taxon>Sar</taxon>
        <taxon>Stramenopiles</taxon>
        <taxon>Ochrophyta</taxon>
        <taxon>Bacillariophyta</taxon>
        <taxon>Bacillariophyceae</taxon>
        <taxon>Bacillariophycidae</taxon>
        <taxon>Naviculales</taxon>
        <taxon>Naviculaceae</taxon>
        <taxon>Seminavis</taxon>
    </lineage>
</organism>
<keyword evidence="4" id="KW-1185">Reference proteome</keyword>
<keyword evidence="1" id="KW-0040">ANK repeat</keyword>
<gene>
    <name evidence="3" type="ORF">SEMRO_1938_G306530.1</name>
</gene>
<dbReference type="PROSITE" id="PS50088">
    <property type="entry name" value="ANK_REPEAT"/>
    <property type="match status" value="1"/>
</dbReference>
<reference evidence="3" key="1">
    <citation type="submission" date="2020-06" db="EMBL/GenBank/DDBJ databases">
        <authorList>
            <consortium name="Plant Systems Biology data submission"/>
        </authorList>
    </citation>
    <scope>NUCLEOTIDE SEQUENCE</scope>
    <source>
        <strain evidence="3">D6</strain>
    </source>
</reference>
<dbReference type="Pfam" id="PF12796">
    <property type="entry name" value="Ank_2"/>
    <property type="match status" value="1"/>
</dbReference>
<dbReference type="InterPro" id="IPR036770">
    <property type="entry name" value="Ankyrin_rpt-contain_sf"/>
</dbReference>
<evidence type="ECO:0000256" key="2">
    <source>
        <dbReference type="SAM" id="MobiDB-lite"/>
    </source>
</evidence>
<dbReference type="InterPro" id="IPR002110">
    <property type="entry name" value="Ankyrin_rpt"/>
</dbReference>
<dbReference type="PANTHER" id="PTHR24121:SF21">
    <property type="entry name" value="ANKYRIN REPEAT FAMILY PROTEIN"/>
    <property type="match status" value="1"/>
</dbReference>
<protein>
    <submittedName>
        <fullName evidence="3">Ankyrin Repeat</fullName>
    </submittedName>
</protein>
<dbReference type="PANTHER" id="PTHR24121">
    <property type="entry name" value="NO MECHANORECEPTOR POTENTIAL C, ISOFORM D-RELATED"/>
    <property type="match status" value="1"/>
</dbReference>
<dbReference type="Gene3D" id="1.25.40.20">
    <property type="entry name" value="Ankyrin repeat-containing domain"/>
    <property type="match status" value="1"/>
</dbReference>
<dbReference type="OrthoDB" id="196927at2759"/>
<dbReference type="PROSITE" id="PS50297">
    <property type="entry name" value="ANK_REP_REGION"/>
    <property type="match status" value="1"/>
</dbReference>
<dbReference type="SMART" id="SM00248">
    <property type="entry name" value="ANK"/>
    <property type="match status" value="3"/>
</dbReference>
<name>A0A9N8HW93_9STRA</name>
<feature type="repeat" description="ANK" evidence="1">
    <location>
        <begin position="208"/>
        <end position="234"/>
    </location>
</feature>
<dbReference type="EMBL" id="CAICTM010001936">
    <property type="protein sequence ID" value="CAB9527080.1"/>
    <property type="molecule type" value="Genomic_DNA"/>
</dbReference>
<dbReference type="SUPFAM" id="SSF48403">
    <property type="entry name" value="Ankyrin repeat"/>
    <property type="match status" value="1"/>
</dbReference>
<feature type="region of interest" description="Disordered" evidence="2">
    <location>
        <begin position="1"/>
        <end position="22"/>
    </location>
</feature>
<feature type="region of interest" description="Disordered" evidence="2">
    <location>
        <begin position="53"/>
        <end position="100"/>
    </location>
</feature>
<sequence length="385" mass="42320">MTQFHLSSNQPKAASPHHHHHHHHCEELPFIMVKANFLPVIHQRDETVPQMIKAPSMDGSSSCTSAAADHHQEGPASAPASPKGSLSSSSESTTSQQDLLQRSLRDEHWNRVEDLCEKDPSLARDRISMVCQGENSTCLPIHFAAGKKSTPVSTIDSLVTAHPGSLLAVESSGGRLALHIAVLKGASFAVVRYLCEAMPQTLGMADQEGNLPLHYAAMYSSDEIIQLLLKSHADGCNQANRSDRLPLHLLCARCWDRNAISMETVQAVLMEYPEALKCADRRGRLPLHVACSSQDPRADMIQLLVPAYPEALLARDQSKGTPLDLARKFSAGGGVVVAYLQDCSNKERRKKYKFLAPFKHVGGKIARRRHCKPDVDALHLHYCYG</sequence>
<feature type="compositionally biased region" description="Low complexity" evidence="2">
    <location>
        <begin position="74"/>
        <end position="95"/>
    </location>
</feature>
<accession>A0A9N8HW93</accession>
<evidence type="ECO:0000313" key="3">
    <source>
        <dbReference type="EMBL" id="CAB9527080.1"/>
    </source>
</evidence>
<feature type="compositionally biased region" description="Polar residues" evidence="2">
    <location>
        <begin position="1"/>
        <end position="12"/>
    </location>
</feature>